<sequence>MGGLLGDSLIVSMPGGGSCYFYRDLMASPQQLLAKHGMTFILGGTLFITDSTRRLVPFESVLAPDQSSCGPLDPF</sequence>
<reference evidence="1" key="1">
    <citation type="journal article" date="2021" name="bioRxiv">
        <title>Whole Genome Assembly and Annotation of Northern Wild Rice, Zizania palustris L., Supports a Whole Genome Duplication in the Zizania Genus.</title>
        <authorList>
            <person name="Haas M."/>
            <person name="Kono T."/>
            <person name="Macchietto M."/>
            <person name="Millas R."/>
            <person name="McGilp L."/>
            <person name="Shao M."/>
            <person name="Duquette J."/>
            <person name="Hirsch C.N."/>
            <person name="Kimball J."/>
        </authorList>
    </citation>
    <scope>NUCLEOTIDE SEQUENCE</scope>
    <source>
        <tissue evidence="1">Fresh leaf tissue</tissue>
    </source>
</reference>
<dbReference type="EMBL" id="JAAALK010000283">
    <property type="protein sequence ID" value="KAG8069895.1"/>
    <property type="molecule type" value="Genomic_DNA"/>
</dbReference>
<gene>
    <name evidence="1" type="ORF">GUJ93_ZPchr0006g41340</name>
</gene>
<reference evidence="1" key="2">
    <citation type="submission" date="2021-02" db="EMBL/GenBank/DDBJ databases">
        <authorList>
            <person name="Kimball J.A."/>
            <person name="Haas M.W."/>
            <person name="Macchietto M."/>
            <person name="Kono T."/>
            <person name="Duquette J."/>
            <person name="Shao M."/>
        </authorList>
    </citation>
    <scope>NUCLEOTIDE SEQUENCE</scope>
    <source>
        <tissue evidence="1">Fresh leaf tissue</tissue>
    </source>
</reference>
<organism evidence="1 2">
    <name type="scientific">Zizania palustris</name>
    <name type="common">Northern wild rice</name>
    <dbReference type="NCBI Taxonomy" id="103762"/>
    <lineage>
        <taxon>Eukaryota</taxon>
        <taxon>Viridiplantae</taxon>
        <taxon>Streptophyta</taxon>
        <taxon>Embryophyta</taxon>
        <taxon>Tracheophyta</taxon>
        <taxon>Spermatophyta</taxon>
        <taxon>Magnoliopsida</taxon>
        <taxon>Liliopsida</taxon>
        <taxon>Poales</taxon>
        <taxon>Poaceae</taxon>
        <taxon>BOP clade</taxon>
        <taxon>Oryzoideae</taxon>
        <taxon>Oryzeae</taxon>
        <taxon>Zizaniinae</taxon>
        <taxon>Zizania</taxon>
    </lineage>
</organism>
<evidence type="ECO:0000313" key="1">
    <source>
        <dbReference type="EMBL" id="KAG8069895.1"/>
    </source>
</evidence>
<evidence type="ECO:0000313" key="2">
    <source>
        <dbReference type="Proteomes" id="UP000729402"/>
    </source>
</evidence>
<protein>
    <submittedName>
        <fullName evidence="1">Uncharacterized protein</fullName>
    </submittedName>
</protein>
<name>A0A8J5SYZ5_ZIZPA</name>
<accession>A0A8J5SYZ5</accession>
<dbReference type="AlphaFoldDB" id="A0A8J5SYZ5"/>
<comment type="caution">
    <text evidence="1">The sequence shown here is derived from an EMBL/GenBank/DDBJ whole genome shotgun (WGS) entry which is preliminary data.</text>
</comment>
<dbReference type="Proteomes" id="UP000729402">
    <property type="component" value="Unassembled WGS sequence"/>
</dbReference>
<keyword evidence="2" id="KW-1185">Reference proteome</keyword>
<proteinExistence type="predicted"/>